<evidence type="ECO:0000313" key="1">
    <source>
        <dbReference type="EMBL" id="GAC31280.1"/>
    </source>
</evidence>
<evidence type="ECO:0000313" key="2">
    <source>
        <dbReference type="Proteomes" id="UP000006322"/>
    </source>
</evidence>
<protein>
    <submittedName>
        <fullName evidence="1">Uncharacterized protein</fullName>
    </submittedName>
</protein>
<dbReference type="EMBL" id="BAER01000015">
    <property type="protein sequence ID" value="GAC31280.1"/>
    <property type="molecule type" value="Genomic_DNA"/>
</dbReference>
<sequence>MLPIIVTGCKLAYMLLSTAFPVAEMKYAEIGDINKMIKTDLDNLILR</sequence>
<dbReference type="Proteomes" id="UP000006322">
    <property type="component" value="Unassembled WGS sequence"/>
</dbReference>
<proteinExistence type="predicted"/>
<accession>K7A772</accession>
<dbReference type="STRING" id="1129793.GPLA_0361"/>
<name>K7A772_9ALTE</name>
<organism evidence="1 2">
    <name type="scientific">Paraglaciecola polaris LMG 21857</name>
    <dbReference type="NCBI Taxonomy" id="1129793"/>
    <lineage>
        <taxon>Bacteria</taxon>
        <taxon>Pseudomonadati</taxon>
        <taxon>Pseudomonadota</taxon>
        <taxon>Gammaproteobacteria</taxon>
        <taxon>Alteromonadales</taxon>
        <taxon>Alteromonadaceae</taxon>
        <taxon>Paraglaciecola</taxon>
    </lineage>
</organism>
<gene>
    <name evidence="1" type="ORF">GPLA_0361</name>
</gene>
<keyword evidence="2" id="KW-1185">Reference proteome</keyword>
<reference evidence="2" key="1">
    <citation type="journal article" date="2014" name="Environ. Microbiol.">
        <title>Comparative genomics of the marine bacterial genus Glaciecola reveals the high degree of genomic diversity and genomic characteristic for cold adaptation.</title>
        <authorList>
            <person name="Qin Q.L."/>
            <person name="Xie B.B."/>
            <person name="Yu Y."/>
            <person name="Shu Y.L."/>
            <person name="Rong J.C."/>
            <person name="Zhang Y.J."/>
            <person name="Zhao D.L."/>
            <person name="Chen X.L."/>
            <person name="Zhang X.Y."/>
            <person name="Chen B."/>
            <person name="Zhou B.C."/>
            <person name="Zhang Y.Z."/>
        </authorList>
    </citation>
    <scope>NUCLEOTIDE SEQUENCE [LARGE SCALE GENOMIC DNA]</scope>
    <source>
        <strain evidence="2">LMG 21857</strain>
    </source>
</reference>
<comment type="caution">
    <text evidence="1">The sequence shown here is derived from an EMBL/GenBank/DDBJ whole genome shotgun (WGS) entry which is preliminary data.</text>
</comment>
<dbReference type="AlphaFoldDB" id="K7A772"/>